<evidence type="ECO:0000313" key="3">
    <source>
        <dbReference type="EMBL" id="KAK0375522.1"/>
    </source>
</evidence>
<dbReference type="CDD" id="cd00067">
    <property type="entry name" value="GAL4"/>
    <property type="match status" value="1"/>
</dbReference>
<reference evidence="3" key="1">
    <citation type="submission" date="2023-04" db="EMBL/GenBank/DDBJ databases">
        <title>Colletotrichum limetticola genome sequence.</title>
        <authorList>
            <person name="Baroncelli R."/>
        </authorList>
    </citation>
    <scope>NUCLEOTIDE SEQUENCE</scope>
    <source>
        <strain evidence="3">KLA-Anderson</strain>
    </source>
</reference>
<dbReference type="PANTHER" id="PTHR38111:SF9">
    <property type="entry name" value="ZN(2)-C6 FUNGAL-TYPE DOMAIN-CONTAINING PROTEIN"/>
    <property type="match status" value="1"/>
</dbReference>
<protein>
    <recommendedName>
        <fullName evidence="5">Zn(2)-C6 fungal-type domain-containing protein</fullName>
    </recommendedName>
</protein>
<evidence type="ECO:0000256" key="2">
    <source>
        <dbReference type="SAM" id="MobiDB-lite"/>
    </source>
</evidence>
<keyword evidence="4" id="KW-1185">Reference proteome</keyword>
<sequence>MKTKQHTVCDECRRRKLGVRAPQKYDNDCDGKQPCCSQCVFSGLSCPGYKKHIVFRQPSSPGSVASGQRKKRTRQSRTPNPASQRPKPPTRALTWPLSDVLSMCIQNFVPASELGSMSSTSKPSQSRICGAWVEVLPGIVGADGRHDGPLSSAIKALGISLMARGPKGRAPIHEAIEAHSSALKAVGCLIPRANDDPSNYTEISAAIMCLFLSEILHAFETQKSTFLGAPEWKEEPFRRVVEDPLQALLSEACAIPAIFEMLDHCNDDSEPAAREAVIQFVDVINRLDLWHKSANMMTMRGFTHLQKVSPADTTSLDFPNITVANSLSHYWAFWIICVTQIQRLTAHHPNISQDCLLKVGEYPASEAATQKVLQLATYILESTGYLMQEDMKLYGTASAFFPLHIARGALEMFGGDDEAICEQLARNAEIIRQQGYEDVLLHRRTVLLG</sequence>
<organism evidence="3 4">
    <name type="scientific">Colletotrichum limetticola</name>
    <dbReference type="NCBI Taxonomy" id="1209924"/>
    <lineage>
        <taxon>Eukaryota</taxon>
        <taxon>Fungi</taxon>
        <taxon>Dikarya</taxon>
        <taxon>Ascomycota</taxon>
        <taxon>Pezizomycotina</taxon>
        <taxon>Sordariomycetes</taxon>
        <taxon>Hypocreomycetidae</taxon>
        <taxon>Glomerellales</taxon>
        <taxon>Glomerellaceae</taxon>
        <taxon>Colletotrichum</taxon>
        <taxon>Colletotrichum acutatum species complex</taxon>
    </lineage>
</organism>
<name>A0ABQ9PVF5_9PEZI</name>
<keyword evidence="1" id="KW-0539">Nucleus</keyword>
<dbReference type="InterPro" id="IPR036864">
    <property type="entry name" value="Zn2-C6_fun-type_DNA-bd_sf"/>
</dbReference>
<feature type="compositionally biased region" description="Polar residues" evidence="2">
    <location>
        <begin position="57"/>
        <end position="66"/>
    </location>
</feature>
<dbReference type="InterPro" id="IPR001138">
    <property type="entry name" value="Zn2Cys6_DnaBD"/>
</dbReference>
<gene>
    <name evidence="3" type="ORF">CLIM01_07129</name>
</gene>
<dbReference type="PANTHER" id="PTHR38111">
    <property type="entry name" value="ZN(2)-C6 FUNGAL-TYPE DOMAIN-CONTAINING PROTEIN-RELATED"/>
    <property type="match status" value="1"/>
</dbReference>
<evidence type="ECO:0000256" key="1">
    <source>
        <dbReference type="ARBA" id="ARBA00023242"/>
    </source>
</evidence>
<evidence type="ECO:0000313" key="4">
    <source>
        <dbReference type="Proteomes" id="UP001169217"/>
    </source>
</evidence>
<dbReference type="Gene3D" id="4.10.240.10">
    <property type="entry name" value="Zn(2)-C6 fungal-type DNA-binding domain"/>
    <property type="match status" value="1"/>
</dbReference>
<dbReference type="EMBL" id="JARUPT010000202">
    <property type="protein sequence ID" value="KAK0375522.1"/>
    <property type="molecule type" value="Genomic_DNA"/>
</dbReference>
<feature type="region of interest" description="Disordered" evidence="2">
    <location>
        <begin position="57"/>
        <end position="92"/>
    </location>
</feature>
<proteinExistence type="predicted"/>
<dbReference type="InterPro" id="IPR053178">
    <property type="entry name" value="Osmoadaptation_assoc"/>
</dbReference>
<accession>A0ABQ9PVF5</accession>
<comment type="caution">
    <text evidence="3">The sequence shown here is derived from an EMBL/GenBank/DDBJ whole genome shotgun (WGS) entry which is preliminary data.</text>
</comment>
<evidence type="ECO:0008006" key="5">
    <source>
        <dbReference type="Google" id="ProtNLM"/>
    </source>
</evidence>
<dbReference type="Proteomes" id="UP001169217">
    <property type="component" value="Unassembled WGS sequence"/>
</dbReference>